<dbReference type="Gene3D" id="3.60.15.10">
    <property type="entry name" value="Ribonuclease Z/Hydroxyacylglutathione hydrolase-like"/>
    <property type="match status" value="1"/>
</dbReference>
<dbReference type="SUPFAM" id="SSF56281">
    <property type="entry name" value="Metallo-hydrolase/oxidoreductase"/>
    <property type="match status" value="1"/>
</dbReference>
<geneLocation type="plastid" evidence="1"/>
<dbReference type="PANTHER" id="PTHR46018">
    <property type="entry name" value="ZINC PHOSPHODIESTERASE ELAC PROTEIN 1"/>
    <property type="match status" value="1"/>
</dbReference>
<proteinExistence type="predicted"/>
<organism evidence="1">
    <name type="scientific">Sporolithon durum</name>
    <dbReference type="NCBI Taxonomy" id="48970"/>
    <lineage>
        <taxon>Eukaryota</taxon>
        <taxon>Rhodophyta</taxon>
        <taxon>Florideophyceae</taxon>
        <taxon>Corallinophycidae</taxon>
        <taxon>Sporolithales</taxon>
        <taxon>Sporolithaceae</taxon>
        <taxon>Sporolithon</taxon>
    </lineage>
</organism>
<dbReference type="GeneID" id="27215635"/>
<dbReference type="EMBL" id="KT266785">
    <property type="protein sequence ID" value="AMK96178.1"/>
    <property type="molecule type" value="Genomic_DNA"/>
</dbReference>
<accession>A0A141SD10</accession>
<gene>
    <name evidence="1" type="primary">ycf56</name>
    <name evidence="1" type="ORF">Sdur_132</name>
</gene>
<dbReference type="AlphaFoldDB" id="A0A141SD10"/>
<dbReference type="GO" id="GO:0042781">
    <property type="term" value="F:3'-tRNA processing endoribonuclease activity"/>
    <property type="evidence" value="ECO:0007669"/>
    <property type="project" value="TreeGrafter"/>
</dbReference>
<name>A0A141SD10_9FLOR</name>
<reference evidence="1" key="1">
    <citation type="submission" date="2015-07" db="EMBL/GenBank/DDBJ databases">
        <title>Reconstructing the complex evolutionary history of mobile plasmids in red algal genomes.</title>
        <authorList>
            <person name="Lee J."/>
            <person name="Kim K.M."/>
            <person name="Yang E.C."/>
            <person name="Miller K.A."/>
            <person name="Boo S.M."/>
            <person name="Bhattacharya D."/>
            <person name="Yoon H.S."/>
        </authorList>
    </citation>
    <scope>NUCLEOTIDE SEQUENCE</scope>
</reference>
<protein>
    <submittedName>
        <fullName evidence="1">Uncharacterized protein</fullName>
    </submittedName>
</protein>
<dbReference type="PANTHER" id="PTHR46018:SF2">
    <property type="entry name" value="ZINC PHOSPHODIESTERASE ELAC PROTEIN 1"/>
    <property type="match status" value="1"/>
</dbReference>
<dbReference type="RefSeq" id="YP_009243936.1">
    <property type="nucleotide sequence ID" value="NC_029857.1"/>
</dbReference>
<evidence type="ECO:0000313" key="1">
    <source>
        <dbReference type="EMBL" id="AMK96178.1"/>
    </source>
</evidence>
<sequence length="230" mass="26751">MEIINLTQKYLFTYQNKYISTSFALKFSKLSEIWLFNCYEGCQHILAKKNIKISHITKIIITELNIRAISGLLGLLSTFSLNSRMKQLEIYGPEGLVLYILSGRKYSQTSFRYILSVYVITNSLIIKNKKSGFSSYFDIFASSRFNYTFVALEEPGKFDIYQAIHHRIPIGVLYSRLKQCEDFILPDGYVVSGLYFINCHFIGNKMTILNNQVDRKNYEISHNSFIILYN</sequence>
<keyword evidence="1" id="KW-0934">Plastid</keyword>
<dbReference type="InterPro" id="IPR036866">
    <property type="entry name" value="RibonucZ/Hydroxyglut_hydro"/>
</dbReference>